<organism evidence="1 2">
    <name type="scientific">Clonostachys rosea f. rosea IK726</name>
    <dbReference type="NCBI Taxonomy" id="1349383"/>
    <lineage>
        <taxon>Eukaryota</taxon>
        <taxon>Fungi</taxon>
        <taxon>Dikarya</taxon>
        <taxon>Ascomycota</taxon>
        <taxon>Pezizomycotina</taxon>
        <taxon>Sordariomycetes</taxon>
        <taxon>Hypocreomycetidae</taxon>
        <taxon>Hypocreales</taxon>
        <taxon>Bionectriaceae</taxon>
        <taxon>Clonostachys</taxon>
    </lineage>
</organism>
<reference evidence="1" key="2">
    <citation type="submission" date="2021-10" db="EMBL/GenBank/DDBJ databases">
        <authorList>
            <person name="Piombo E."/>
        </authorList>
    </citation>
    <scope>NUCLEOTIDE SEQUENCE</scope>
</reference>
<keyword evidence="2" id="KW-1185">Reference proteome</keyword>
<evidence type="ECO:0000313" key="2">
    <source>
        <dbReference type="Proteomes" id="UP000836387"/>
    </source>
</evidence>
<gene>
    <name evidence="1" type="ORF">CRV2_00009748</name>
</gene>
<evidence type="ECO:0000313" key="1">
    <source>
        <dbReference type="EMBL" id="CAG9942808.1"/>
    </source>
</evidence>
<accession>A0ACA9TPF4</accession>
<comment type="caution">
    <text evidence="1">The sequence shown here is derived from an EMBL/GenBank/DDBJ whole genome shotgun (WGS) entry which is preliminary data.</text>
</comment>
<proteinExistence type="predicted"/>
<protein>
    <submittedName>
        <fullName evidence="1">Uncharacterized protein</fullName>
    </submittedName>
</protein>
<dbReference type="EMBL" id="CADEHS020000006">
    <property type="protein sequence ID" value="CAG9942808.1"/>
    <property type="molecule type" value="Genomic_DNA"/>
</dbReference>
<dbReference type="Proteomes" id="UP000836387">
    <property type="component" value="Unassembled WGS sequence"/>
</dbReference>
<sequence>MRLAQWPVMTQLECLHNTKQWQDAFPGNVRQHDAAHIFINNRRLMQPPIFPNLSYPGLTSNDHSYLAHFTNHVVHILPTSTETIMSVLNGSYLARYAAMAISAANLANLRGTFVYDSPLQSGYSWIPDSGHRFRSLAYAGKALEIATDCRSTDISTLLAAHLMLTFVELELGSFEGLRYYISTVDGLVYNTHSQLLREKHGPEILCGLFDARSVQKFVAGPIGPPSTRELMMNQFWQTLEVRMPIKPDVAQSLGCGMAIILERLCLLTTMQHHLTIPSRMQYIVMKQLSDYLNTLYPTNRNEQISKHQLVSAYQECLGDMAGIREQVLSLPTPPGVPLLSDEGSQYTLVTDLEKIESTSVEENEPLRFDSHRESMIAADYAWCRILCDESIVLGITNPSGGPLSPISPNASHWMDVLVRITRGIDISECSTKNIYRRGICGMLLHSAIRCGNTNTINVLEDILDRLISNGSAWEDCMFSNTPSVSTVRAVQRQLEQGRSILMVSSLDENVNPRTTIMSNRMVRTLILHGWEADGRTFDETLHLDDFATALGT</sequence>
<name>A0ACA9TPF4_BIOOC</name>
<reference evidence="1" key="1">
    <citation type="submission" date="2020-04" db="EMBL/GenBank/DDBJ databases">
        <authorList>
            <person name="Broberg M."/>
        </authorList>
    </citation>
    <scope>NUCLEOTIDE SEQUENCE</scope>
</reference>